<dbReference type="NCBIfam" id="TIGR02444">
    <property type="entry name" value="TIGR02444 family protein"/>
    <property type="match status" value="1"/>
</dbReference>
<dbReference type="Proteomes" id="UP000026923">
    <property type="component" value="Unassembled WGS sequence"/>
</dbReference>
<proteinExistence type="predicted"/>
<evidence type="ECO:0000256" key="1">
    <source>
        <dbReference type="SAM" id="Coils"/>
    </source>
</evidence>
<sequence>MSNPNLWTFALACYARPGVEAACLKLQSQGADICLLLCATWLQMRGVAYDTDRRDALEQRATPWRQHVIQPLRGLRQDWRPLAEQDAALHKLREALKTLELEAERNLLERLQAASSQWPADGGTDEWLDSLAPVDGCRAALETLRCAAAQTQLELDDT</sequence>
<evidence type="ECO:0000313" key="3">
    <source>
        <dbReference type="Proteomes" id="UP000026923"/>
    </source>
</evidence>
<name>A0A061JTS0_STUST</name>
<comment type="caution">
    <text evidence="2">The sequence shown here is derived from an EMBL/GenBank/DDBJ whole genome shotgun (WGS) entry which is preliminary data.</text>
</comment>
<accession>A0A061JTS0</accession>
<dbReference type="OrthoDB" id="5795846at2"/>
<dbReference type="AlphaFoldDB" id="A0A061JTS0"/>
<organism evidence="2 3">
    <name type="scientific">Stutzerimonas stutzeri KOS6</name>
    <dbReference type="NCBI Taxonomy" id="1218352"/>
    <lineage>
        <taxon>Bacteria</taxon>
        <taxon>Pseudomonadati</taxon>
        <taxon>Pseudomonadota</taxon>
        <taxon>Gammaproteobacteria</taxon>
        <taxon>Pseudomonadales</taxon>
        <taxon>Pseudomonadaceae</taxon>
        <taxon>Stutzerimonas</taxon>
    </lineage>
</organism>
<gene>
    <name evidence="2" type="ORF">B597_000500</name>
</gene>
<reference evidence="2 3" key="1">
    <citation type="journal article" date="2013" name="Genome Announc.">
        <title>Draft Genome of the Nitrogen-Fixing Bacterium Pseudomonas stutzeri Strain KOS6 Isolated from Industrial Hydrocarbon Sludge.</title>
        <authorList>
            <person name="Grigoryeva T.V."/>
            <person name="Laikov A.V."/>
            <person name="Naumova R.P."/>
            <person name="Manolov A.I."/>
            <person name="Larin A.K."/>
            <person name="Karpova I.Y."/>
            <person name="Semashko T.A."/>
            <person name="Alexeev D.G."/>
            <person name="Kostryukova E.S."/>
            <person name="Muller R."/>
            <person name="Govorun V.M."/>
        </authorList>
    </citation>
    <scope>NUCLEOTIDE SEQUENCE [LARGE SCALE GENOMIC DNA]</scope>
    <source>
        <strain evidence="2 3">KOS6</strain>
    </source>
</reference>
<dbReference type="EMBL" id="AMCZ02000001">
    <property type="protein sequence ID" value="EWC43107.1"/>
    <property type="molecule type" value="Genomic_DNA"/>
</dbReference>
<evidence type="ECO:0000313" key="2">
    <source>
        <dbReference type="EMBL" id="EWC43107.1"/>
    </source>
</evidence>
<protein>
    <recommendedName>
        <fullName evidence="4">TIGR02444 family protein</fullName>
    </recommendedName>
</protein>
<dbReference type="Pfam" id="PF09523">
    <property type="entry name" value="DUF2390"/>
    <property type="match status" value="1"/>
</dbReference>
<evidence type="ECO:0008006" key="4">
    <source>
        <dbReference type="Google" id="ProtNLM"/>
    </source>
</evidence>
<dbReference type="HOGENOM" id="CLU_119976_1_0_6"/>
<feature type="coiled-coil region" evidence="1">
    <location>
        <begin position="82"/>
        <end position="109"/>
    </location>
</feature>
<dbReference type="RefSeq" id="WP_003295544.1">
    <property type="nucleotide sequence ID" value="NZ_KK020676.1"/>
</dbReference>
<dbReference type="eggNOG" id="COG5589">
    <property type="taxonomic scope" value="Bacteria"/>
</dbReference>
<keyword evidence="1" id="KW-0175">Coiled coil</keyword>
<dbReference type="InterPro" id="IPR012659">
    <property type="entry name" value="CHP02444"/>
</dbReference>